<dbReference type="InterPro" id="IPR032808">
    <property type="entry name" value="DoxX"/>
</dbReference>
<evidence type="ECO:0000256" key="4">
    <source>
        <dbReference type="ARBA" id="ARBA00023136"/>
    </source>
</evidence>
<dbReference type="Proteomes" id="UP001501020">
    <property type="component" value="Unassembled WGS sequence"/>
</dbReference>
<evidence type="ECO:0000313" key="6">
    <source>
        <dbReference type="EMBL" id="GAA2122189.1"/>
    </source>
</evidence>
<evidence type="ECO:0000256" key="1">
    <source>
        <dbReference type="ARBA" id="ARBA00004141"/>
    </source>
</evidence>
<evidence type="ECO:0008006" key="8">
    <source>
        <dbReference type="Google" id="ProtNLM"/>
    </source>
</evidence>
<keyword evidence="7" id="KW-1185">Reference proteome</keyword>
<proteinExistence type="predicted"/>
<accession>A0ABN2Y6I9</accession>
<keyword evidence="2" id="KW-0812">Transmembrane</keyword>
<sequence length="369" mass="37769">MRPIETLARPLVAAPFIMTGLEAVRDPRPRAEQVGPSVKPIADRIDWMPKDPETLVRIEGAISIGTGALLVMGRFRRLTTLLLAAQMVPTLATEHRYWTEDDPERRAGERSHLLKNAALFGALLMSATQPRRQPRTAELRRAVRESQIKSGAEAKAMRREAAVTLREARREAARQVRVARAEGGRKAAKGAAKVGGGGGALFGTKLTKASAKAGKASGKASGLMSQAGKSIKAGAATQAAKAAKSRRGGGAKLGMKLGRTSGRASGRGGALLGGLKLGKASGKGGRFGLKGGKAAGKAGWASGKATGMASQAGKTVKAQTAAQAARAAKAGKTVKAGTATQAAKAAKAGKTVGTGTAVQAGKVLQSVKH</sequence>
<evidence type="ECO:0000313" key="7">
    <source>
        <dbReference type="Proteomes" id="UP001501020"/>
    </source>
</evidence>
<keyword evidence="3" id="KW-1133">Transmembrane helix</keyword>
<keyword evidence="4" id="KW-0472">Membrane</keyword>
<dbReference type="EMBL" id="BAAAMR010000004">
    <property type="protein sequence ID" value="GAA2122189.1"/>
    <property type="molecule type" value="Genomic_DNA"/>
</dbReference>
<dbReference type="Pfam" id="PF07681">
    <property type="entry name" value="DoxX"/>
    <property type="match status" value="1"/>
</dbReference>
<organism evidence="6 7">
    <name type="scientific">Actinomadura napierensis</name>
    <dbReference type="NCBI Taxonomy" id="267854"/>
    <lineage>
        <taxon>Bacteria</taxon>
        <taxon>Bacillati</taxon>
        <taxon>Actinomycetota</taxon>
        <taxon>Actinomycetes</taxon>
        <taxon>Streptosporangiales</taxon>
        <taxon>Thermomonosporaceae</taxon>
        <taxon>Actinomadura</taxon>
    </lineage>
</organism>
<protein>
    <recommendedName>
        <fullName evidence="8">DoxX family membrane protein</fullName>
    </recommendedName>
</protein>
<gene>
    <name evidence="6" type="ORF">GCM10009727_08090</name>
</gene>
<dbReference type="RefSeq" id="WP_344261540.1">
    <property type="nucleotide sequence ID" value="NZ_BAAAMR010000004.1"/>
</dbReference>
<feature type="region of interest" description="Disordered" evidence="5">
    <location>
        <begin position="242"/>
        <end position="268"/>
    </location>
</feature>
<reference evidence="6 7" key="1">
    <citation type="journal article" date="2019" name="Int. J. Syst. Evol. Microbiol.">
        <title>The Global Catalogue of Microorganisms (GCM) 10K type strain sequencing project: providing services to taxonomists for standard genome sequencing and annotation.</title>
        <authorList>
            <consortium name="The Broad Institute Genomics Platform"/>
            <consortium name="The Broad Institute Genome Sequencing Center for Infectious Disease"/>
            <person name="Wu L."/>
            <person name="Ma J."/>
        </authorList>
    </citation>
    <scope>NUCLEOTIDE SEQUENCE [LARGE SCALE GENOMIC DNA]</scope>
    <source>
        <strain evidence="6 7">JCM 13850</strain>
    </source>
</reference>
<comment type="subcellular location">
    <subcellularLocation>
        <location evidence="1">Membrane</location>
        <topology evidence="1">Multi-pass membrane protein</topology>
    </subcellularLocation>
</comment>
<comment type="caution">
    <text evidence="6">The sequence shown here is derived from an EMBL/GenBank/DDBJ whole genome shotgun (WGS) entry which is preliminary data.</text>
</comment>
<evidence type="ECO:0000256" key="2">
    <source>
        <dbReference type="ARBA" id="ARBA00022692"/>
    </source>
</evidence>
<evidence type="ECO:0000256" key="5">
    <source>
        <dbReference type="SAM" id="MobiDB-lite"/>
    </source>
</evidence>
<name>A0ABN2Y6I9_9ACTN</name>
<evidence type="ECO:0000256" key="3">
    <source>
        <dbReference type="ARBA" id="ARBA00022989"/>
    </source>
</evidence>